<sequence>MDVTAFNPGLVDRKLPRPVLMLKDYLLDDLSSCSSNGFKSFARRQQCGPSSVRFLLEIEIELKAMGGTAPRRGTSFSRQVCLDWSLKRIPSKAASSTISALHKASMKIINAVKLLTFPSVAKSISSPETGGKSRRCLFPRNLSRRLLKKRFLRKAEAEQPHIGQWKLYRNILAEKETQAQLDRSSSSIRNATFTGRLASATSWDYSEFSDIITYGGNNSSATEGGALVVSVEKDLLSLPKPDEGAPDQEEEVSERVGADVGGIQEVESPGTAPREACSVDWPNEEKEQFSPLSVLDCPFEDDDDDDNPGSASMCSPTHGGGSRKRNGLMRGRRVKSLSRLEPLSLDKRLSSSELENGPLEPTGLESLSTPSTGNCFGVISEVNTRSEELLRAVMINNPDIGPAEENLLYDFFIQKLESSCADELEALEAAEGWLTKGTPRGIRDGWEVQSGRVAYVRDMEENCKGWRTSGEEHMEVALEVDDEVWRGLIVEILHDL</sequence>
<reference evidence="2 3" key="1">
    <citation type="journal article" date="2023" name="Hortic Res">
        <title>Pangenome of water caltrop reveals structural variations and asymmetric subgenome divergence after allopolyploidization.</title>
        <authorList>
            <person name="Zhang X."/>
            <person name="Chen Y."/>
            <person name="Wang L."/>
            <person name="Yuan Y."/>
            <person name="Fang M."/>
            <person name="Shi L."/>
            <person name="Lu R."/>
            <person name="Comes H.P."/>
            <person name="Ma Y."/>
            <person name="Chen Y."/>
            <person name="Huang G."/>
            <person name="Zhou Y."/>
            <person name="Zheng Z."/>
            <person name="Qiu Y."/>
        </authorList>
    </citation>
    <scope>NUCLEOTIDE SEQUENCE [LARGE SCALE GENOMIC DNA]</scope>
    <source>
        <strain evidence="2">F231</strain>
    </source>
</reference>
<comment type="caution">
    <text evidence="2">The sequence shown here is derived from an EMBL/GenBank/DDBJ whole genome shotgun (WGS) entry which is preliminary data.</text>
</comment>
<dbReference type="AlphaFoldDB" id="A0AAN7MVJ1"/>
<feature type="compositionally biased region" description="Acidic residues" evidence="1">
    <location>
        <begin position="298"/>
        <end position="307"/>
    </location>
</feature>
<evidence type="ECO:0008006" key="4">
    <source>
        <dbReference type="Google" id="ProtNLM"/>
    </source>
</evidence>
<gene>
    <name evidence="2" type="ORF">SAY86_004604</name>
</gene>
<dbReference type="Proteomes" id="UP001346149">
    <property type="component" value="Unassembled WGS sequence"/>
</dbReference>
<keyword evidence="3" id="KW-1185">Reference proteome</keyword>
<organism evidence="2 3">
    <name type="scientific">Trapa natans</name>
    <name type="common">Water chestnut</name>
    <dbReference type="NCBI Taxonomy" id="22666"/>
    <lineage>
        <taxon>Eukaryota</taxon>
        <taxon>Viridiplantae</taxon>
        <taxon>Streptophyta</taxon>
        <taxon>Embryophyta</taxon>
        <taxon>Tracheophyta</taxon>
        <taxon>Spermatophyta</taxon>
        <taxon>Magnoliopsida</taxon>
        <taxon>eudicotyledons</taxon>
        <taxon>Gunneridae</taxon>
        <taxon>Pentapetalae</taxon>
        <taxon>rosids</taxon>
        <taxon>malvids</taxon>
        <taxon>Myrtales</taxon>
        <taxon>Lythraceae</taxon>
        <taxon>Trapa</taxon>
    </lineage>
</organism>
<feature type="region of interest" description="Disordered" evidence="1">
    <location>
        <begin position="348"/>
        <end position="370"/>
    </location>
</feature>
<evidence type="ECO:0000256" key="1">
    <source>
        <dbReference type="SAM" id="MobiDB-lite"/>
    </source>
</evidence>
<feature type="compositionally biased region" description="Basic residues" evidence="1">
    <location>
        <begin position="321"/>
        <end position="331"/>
    </location>
</feature>
<dbReference type="PANTHER" id="PTHR33623:SF4">
    <property type="entry name" value="DUF4378 DOMAIN-CONTAINING PROTEIN"/>
    <property type="match status" value="1"/>
</dbReference>
<accession>A0AAN7MVJ1</accession>
<evidence type="ECO:0000313" key="3">
    <source>
        <dbReference type="Proteomes" id="UP001346149"/>
    </source>
</evidence>
<feature type="region of interest" description="Disordered" evidence="1">
    <location>
        <begin position="237"/>
        <end position="331"/>
    </location>
</feature>
<name>A0AAN7MVJ1_TRANT</name>
<protein>
    <recommendedName>
        <fullName evidence="4">DUF4378 domain-containing protein</fullName>
    </recommendedName>
</protein>
<evidence type="ECO:0000313" key="2">
    <source>
        <dbReference type="EMBL" id="KAK4804787.1"/>
    </source>
</evidence>
<proteinExistence type="predicted"/>
<dbReference type="EMBL" id="JAXQNO010000001">
    <property type="protein sequence ID" value="KAK4804787.1"/>
    <property type="molecule type" value="Genomic_DNA"/>
</dbReference>
<dbReference type="PANTHER" id="PTHR33623">
    <property type="entry name" value="OS04G0572500 PROTEIN"/>
    <property type="match status" value="1"/>
</dbReference>